<name>A0A2H3K8Z8_9FLAO</name>
<evidence type="ECO:0000256" key="1">
    <source>
        <dbReference type="SAM" id="Phobius"/>
    </source>
</evidence>
<keyword evidence="1" id="KW-1133">Transmembrane helix</keyword>
<dbReference type="EMBL" id="PCMW01000089">
    <property type="protein sequence ID" value="PDS22477.1"/>
    <property type="molecule type" value="Genomic_DNA"/>
</dbReference>
<reference evidence="2 3" key="1">
    <citation type="submission" date="2017-09" db="EMBL/GenBank/DDBJ databases">
        <title>Whole genomes of Flavobacteriaceae.</title>
        <authorList>
            <person name="Stine C."/>
            <person name="Li C."/>
            <person name="Tadesse D."/>
        </authorList>
    </citation>
    <scope>NUCLEOTIDE SEQUENCE [LARGE SCALE GENOMIC DNA]</scope>
    <source>
        <strain evidence="2 3">ATCC 35036</strain>
    </source>
</reference>
<dbReference type="RefSeq" id="WP_097554762.1">
    <property type="nucleotide sequence ID" value="NZ_PCMW01000089.1"/>
</dbReference>
<dbReference type="OrthoDB" id="1027344at2"/>
<dbReference type="AlphaFoldDB" id="A0A2H3K8Z8"/>
<gene>
    <name evidence="2" type="ORF">B0A77_13405</name>
</gene>
<protein>
    <recommendedName>
        <fullName evidence="4">DUF4157 domain-containing protein</fullName>
    </recommendedName>
</protein>
<proteinExistence type="predicted"/>
<evidence type="ECO:0000313" key="2">
    <source>
        <dbReference type="EMBL" id="PDS22477.1"/>
    </source>
</evidence>
<feature type="transmembrane region" description="Helical" evidence="1">
    <location>
        <begin position="6"/>
        <end position="27"/>
    </location>
</feature>
<feature type="transmembrane region" description="Helical" evidence="1">
    <location>
        <begin position="48"/>
        <end position="68"/>
    </location>
</feature>
<dbReference type="Proteomes" id="UP000220828">
    <property type="component" value="Unassembled WGS sequence"/>
</dbReference>
<organism evidence="2 3">
    <name type="scientific">Flavobacterium branchiophilum</name>
    <dbReference type="NCBI Taxonomy" id="55197"/>
    <lineage>
        <taxon>Bacteria</taxon>
        <taxon>Pseudomonadati</taxon>
        <taxon>Bacteroidota</taxon>
        <taxon>Flavobacteriia</taxon>
        <taxon>Flavobacteriales</taxon>
        <taxon>Flavobacteriaceae</taxon>
        <taxon>Flavobacterium</taxon>
    </lineage>
</organism>
<keyword evidence="1" id="KW-0472">Membrane</keyword>
<sequence length="110" mass="13575">MLLLISKYFVPKGYVGITIFPFVFLKNKQLKNNKCLINHEKIHLKQQLELLIIPFFIWYLIDFFIQYYRFKNKNAAYRNIVFEKEAYANEQNLNYLTERKMYNFLKYINK</sequence>
<comment type="caution">
    <text evidence="2">The sequence shown here is derived from an EMBL/GenBank/DDBJ whole genome shotgun (WGS) entry which is preliminary data.</text>
</comment>
<evidence type="ECO:0000313" key="3">
    <source>
        <dbReference type="Proteomes" id="UP000220828"/>
    </source>
</evidence>
<accession>A0A2H3K8Z8</accession>
<evidence type="ECO:0008006" key="4">
    <source>
        <dbReference type="Google" id="ProtNLM"/>
    </source>
</evidence>
<keyword evidence="1" id="KW-0812">Transmembrane</keyword>